<comment type="similarity">
    <text evidence="1">Belongs to the DSS1/SEM1 family.</text>
</comment>
<sequence>MQQILHFRHTAKRKQQRQPTNERQAQQASKKQNNKSLSNPPQPHTPATHIDMSAKEPANPVQLLEEDDEFEEFATEEWGESEKLPQDAHIWEDDWDDDNMEDDFSKQLKEQLAAVQQKS</sequence>
<dbReference type="RefSeq" id="XP_004996070.1">
    <property type="nucleotide sequence ID" value="XM_004996013.1"/>
</dbReference>
<dbReference type="GeneID" id="16076658"/>
<evidence type="ECO:0000313" key="3">
    <source>
        <dbReference type="EMBL" id="EGD81887.1"/>
    </source>
</evidence>
<accession>F2U2P3</accession>
<organism evidence="4">
    <name type="scientific">Salpingoeca rosetta (strain ATCC 50818 / BSB-021)</name>
    <dbReference type="NCBI Taxonomy" id="946362"/>
    <lineage>
        <taxon>Eukaryota</taxon>
        <taxon>Choanoflagellata</taxon>
        <taxon>Craspedida</taxon>
        <taxon>Salpingoecidae</taxon>
        <taxon>Salpingoeca</taxon>
    </lineage>
</organism>
<dbReference type="InterPro" id="IPR007834">
    <property type="entry name" value="DSS1_SEM1"/>
</dbReference>
<feature type="compositionally biased region" description="Low complexity" evidence="2">
    <location>
        <begin position="24"/>
        <end position="39"/>
    </location>
</feature>
<dbReference type="GO" id="GO:0000724">
    <property type="term" value="P:double-strand break repair via homologous recombination"/>
    <property type="evidence" value="ECO:0007669"/>
    <property type="project" value="TreeGrafter"/>
</dbReference>
<evidence type="ECO:0000256" key="2">
    <source>
        <dbReference type="SAM" id="MobiDB-lite"/>
    </source>
</evidence>
<protein>
    <recommendedName>
        <fullName evidence="5">26S proteasome complex subunit DSS1</fullName>
    </recommendedName>
</protein>
<reference evidence="3" key="1">
    <citation type="submission" date="2009-08" db="EMBL/GenBank/DDBJ databases">
        <title>Annotation of Salpingoeca rosetta.</title>
        <authorList>
            <consortium name="The Broad Institute Genome Sequencing Platform"/>
            <person name="Russ C."/>
            <person name="Cuomo C."/>
            <person name="Burger G."/>
            <person name="Gray M.W."/>
            <person name="Holland P.W.H."/>
            <person name="King N."/>
            <person name="Lang F.B.F."/>
            <person name="Roger A.J."/>
            <person name="Ruiz-Trillo I."/>
            <person name="Young S.K."/>
            <person name="Zeng Q."/>
            <person name="Gargeya S."/>
            <person name="Alvarado L."/>
            <person name="Berlin A."/>
            <person name="Chapman S.B."/>
            <person name="Chen Z."/>
            <person name="Freedman E."/>
            <person name="Gellesch M."/>
            <person name="Goldberg J."/>
            <person name="Griggs A."/>
            <person name="Gujja S."/>
            <person name="Heilman E."/>
            <person name="Heiman D."/>
            <person name="Howarth C."/>
            <person name="Mehta T."/>
            <person name="Neiman D."/>
            <person name="Pearson M."/>
            <person name="Roberts A."/>
            <person name="Saif S."/>
            <person name="Shea T."/>
            <person name="Shenoy N."/>
            <person name="Sisk P."/>
            <person name="Stolte C."/>
            <person name="Sykes S."/>
            <person name="White J."/>
            <person name="Yandava C."/>
            <person name="Haas B."/>
            <person name="Nusbaum C."/>
            <person name="Birren B."/>
        </authorList>
    </citation>
    <scope>NUCLEOTIDE SEQUENCE [LARGE SCALE GENOMIC DNA]</scope>
    <source>
        <strain evidence="3">ATCC 50818</strain>
    </source>
</reference>
<evidence type="ECO:0000313" key="4">
    <source>
        <dbReference type="Proteomes" id="UP000007799"/>
    </source>
</evidence>
<evidence type="ECO:0008006" key="5">
    <source>
        <dbReference type="Google" id="ProtNLM"/>
    </source>
</evidence>
<dbReference type="PANTHER" id="PTHR16771">
    <property type="entry name" value="26 PROTEASOME COMPLEX SUBUNIT DSS1"/>
    <property type="match status" value="1"/>
</dbReference>
<name>F2U2P3_SALR5</name>
<dbReference type="SMART" id="SM01385">
    <property type="entry name" value="DSS1_SEM1"/>
    <property type="match status" value="1"/>
</dbReference>
<dbReference type="GO" id="GO:0008541">
    <property type="term" value="C:proteasome regulatory particle, lid subcomplex"/>
    <property type="evidence" value="ECO:0007669"/>
    <property type="project" value="InterPro"/>
</dbReference>
<dbReference type="Pfam" id="PF05160">
    <property type="entry name" value="DSS1_SEM1"/>
    <property type="match status" value="1"/>
</dbReference>
<dbReference type="Proteomes" id="UP000007799">
    <property type="component" value="Unassembled WGS sequence"/>
</dbReference>
<feature type="region of interest" description="Disordered" evidence="2">
    <location>
        <begin position="1"/>
        <end position="88"/>
    </location>
</feature>
<feature type="compositionally biased region" description="Basic residues" evidence="2">
    <location>
        <begin position="1"/>
        <end position="16"/>
    </location>
</feature>
<dbReference type="KEGG" id="sre:PTSG_02573"/>
<dbReference type="AlphaFoldDB" id="F2U2P3"/>
<proteinExistence type="inferred from homology"/>
<dbReference type="GO" id="GO:0043248">
    <property type="term" value="P:proteasome assembly"/>
    <property type="evidence" value="ECO:0007669"/>
    <property type="project" value="InterPro"/>
</dbReference>
<dbReference type="InParanoid" id="F2U2P3"/>
<dbReference type="PANTHER" id="PTHR16771:SF0">
    <property type="entry name" value="26S PROTEASOME COMPLEX SUBUNIT SEM1"/>
    <property type="match status" value="1"/>
</dbReference>
<dbReference type="EMBL" id="GL832960">
    <property type="protein sequence ID" value="EGD81887.1"/>
    <property type="molecule type" value="Genomic_DNA"/>
</dbReference>
<dbReference type="STRING" id="946362.F2U2P3"/>
<feature type="compositionally biased region" description="Acidic residues" evidence="2">
    <location>
        <begin position="64"/>
        <end position="79"/>
    </location>
</feature>
<gene>
    <name evidence="3" type="ORF">PTSG_02573</name>
</gene>
<keyword evidence="4" id="KW-1185">Reference proteome</keyword>
<evidence type="ECO:0000256" key="1">
    <source>
        <dbReference type="ARBA" id="ARBA00034491"/>
    </source>
</evidence>
<dbReference type="GO" id="GO:0006406">
    <property type="term" value="P:mRNA export from nucleus"/>
    <property type="evidence" value="ECO:0007669"/>
    <property type="project" value="InterPro"/>
</dbReference>